<keyword evidence="20" id="KW-1185">Reference proteome</keyword>
<organism evidence="19 20">
    <name type="scientific">Lasiodiplodia theobromae</name>
    <dbReference type="NCBI Taxonomy" id="45133"/>
    <lineage>
        <taxon>Eukaryota</taxon>
        <taxon>Fungi</taxon>
        <taxon>Dikarya</taxon>
        <taxon>Ascomycota</taxon>
        <taxon>Pezizomycotina</taxon>
        <taxon>Dothideomycetes</taxon>
        <taxon>Dothideomycetes incertae sedis</taxon>
        <taxon>Botryosphaeriales</taxon>
        <taxon>Botryosphaeriaceae</taxon>
        <taxon>Lasiodiplodia</taxon>
    </lineage>
</organism>
<feature type="transmembrane region" description="Helical" evidence="16">
    <location>
        <begin position="100"/>
        <end position="118"/>
    </location>
</feature>
<dbReference type="EMBL" id="VCHE01000107">
    <property type="protein sequence ID" value="KAB2571220.1"/>
    <property type="molecule type" value="Genomic_DNA"/>
</dbReference>
<feature type="domain" description="CFEM" evidence="18">
    <location>
        <begin position="5"/>
        <end position="117"/>
    </location>
</feature>
<comment type="similarity">
    <text evidence="13">Belongs to the SAT4 family.</text>
</comment>
<dbReference type="InterPro" id="IPR049326">
    <property type="entry name" value="Rhodopsin_dom_fungi"/>
</dbReference>
<sequence length="471" mass="51298">MRLWTVLALLASFIASVHAQSALLALAAEMPKCSLTCFTKELPKSTCATNLTSACMCSNDELNAKVGLCAMQTCTVAELLKTKNVSMNGCGAPIRDSGSTFTAIGITGMVLAGVAYLLRMAASLGKGGRQISWDDATMGLVVLLAIPPAVFAPVLVQNGMGKDMWTLQPYQITNVLYYYYFGEIFYVVALGVSKISILFFYLRVFPAKEFRTLIWIVMAFAVVYTVVFGIVTALQCWPVSHAWNQWDGLHEGHCNNIHIQGYVAAAVNIALDTVVMVLPLKHLANLNMDLKKKMMVMAMFSVGIFVIFTSAIRLYSLVHFANSQNITWDYVEAGYWSLIEVYVSILCGCMPAHRFVFAKAWPKIKSTMGGTKKSTNASSNFSASAGTATNKTATTVSTKPKNGDEGDFVPLVDVETNSARAISANESTHTEQKSSWIMQTSTVQISSTEGQLQNRPDSWTMGHGPGSKEHV</sequence>
<feature type="signal peptide" evidence="17">
    <location>
        <begin position="1"/>
        <end position="19"/>
    </location>
</feature>
<evidence type="ECO:0000256" key="3">
    <source>
        <dbReference type="ARBA" id="ARBA00004613"/>
    </source>
</evidence>
<dbReference type="Pfam" id="PF05730">
    <property type="entry name" value="CFEM"/>
    <property type="match status" value="1"/>
</dbReference>
<keyword evidence="6" id="KW-0336">GPI-anchor</keyword>
<reference evidence="19 20" key="1">
    <citation type="journal article" date="2019" name="Sci. Rep.">
        <title>A multi-omics analysis of the grapevine pathogen Lasiodiplodia theobromae reveals that temperature affects the expression of virulence- and pathogenicity-related genes.</title>
        <authorList>
            <person name="Felix C."/>
            <person name="Meneses R."/>
            <person name="Goncalves M.F.M."/>
            <person name="Tilleman L."/>
            <person name="Duarte A.S."/>
            <person name="Jorrin-Novo J.V."/>
            <person name="Van de Peer Y."/>
            <person name="Deforce D."/>
            <person name="Van Nieuwerburgh F."/>
            <person name="Esteves A.C."/>
            <person name="Alves A."/>
        </authorList>
    </citation>
    <scope>NUCLEOTIDE SEQUENCE [LARGE SCALE GENOMIC DNA]</scope>
    <source>
        <strain evidence="19 20">LA-SOL3</strain>
    </source>
</reference>
<dbReference type="Proteomes" id="UP000325902">
    <property type="component" value="Unassembled WGS sequence"/>
</dbReference>
<evidence type="ECO:0000256" key="15">
    <source>
        <dbReference type="SAM" id="MobiDB-lite"/>
    </source>
</evidence>
<keyword evidence="11 14" id="KW-1015">Disulfide bond</keyword>
<comment type="similarity">
    <text evidence="4">Belongs to the RBT5 family.</text>
</comment>
<feature type="region of interest" description="Disordered" evidence="15">
    <location>
        <begin position="445"/>
        <end position="471"/>
    </location>
</feature>
<evidence type="ECO:0000256" key="1">
    <source>
        <dbReference type="ARBA" id="ARBA00004141"/>
    </source>
</evidence>
<feature type="disulfide bond" evidence="14">
    <location>
        <begin position="57"/>
        <end position="90"/>
    </location>
</feature>
<feature type="transmembrane region" description="Helical" evidence="16">
    <location>
        <begin position="176"/>
        <end position="201"/>
    </location>
</feature>
<keyword evidence="6" id="KW-0325">Glycoprotein</keyword>
<comment type="subcellular location">
    <subcellularLocation>
        <location evidence="2">Membrane</location>
        <topology evidence="2">Lipid-anchor</topology>
        <topology evidence="2">GPI-anchor</topology>
    </subcellularLocation>
    <subcellularLocation>
        <location evidence="1">Membrane</location>
        <topology evidence="1">Multi-pass membrane protein</topology>
    </subcellularLocation>
    <subcellularLocation>
        <location evidence="3">Secreted</location>
    </subcellularLocation>
</comment>
<evidence type="ECO:0000256" key="13">
    <source>
        <dbReference type="ARBA" id="ARBA00038359"/>
    </source>
</evidence>
<evidence type="ECO:0000256" key="4">
    <source>
        <dbReference type="ARBA" id="ARBA00010031"/>
    </source>
</evidence>
<dbReference type="PANTHER" id="PTHR33048">
    <property type="entry name" value="PTH11-LIKE INTEGRAL MEMBRANE PROTEIN (AFU_ORTHOLOGUE AFUA_5G11245)"/>
    <property type="match status" value="1"/>
</dbReference>
<dbReference type="GO" id="GO:0098552">
    <property type="term" value="C:side of membrane"/>
    <property type="evidence" value="ECO:0007669"/>
    <property type="project" value="UniProtKB-KW"/>
</dbReference>
<feature type="chain" id="PRO_5024839073" description="CFEM domain-containing protein" evidence="17">
    <location>
        <begin position="20"/>
        <end position="471"/>
    </location>
</feature>
<accession>A0A5N5D0R2</accession>
<feature type="transmembrane region" description="Helical" evidence="16">
    <location>
        <begin position="257"/>
        <end position="283"/>
    </location>
</feature>
<protein>
    <recommendedName>
        <fullName evidence="18">CFEM domain-containing protein</fullName>
    </recommendedName>
</protein>
<keyword evidence="5" id="KW-0964">Secreted</keyword>
<evidence type="ECO:0000313" key="19">
    <source>
        <dbReference type="EMBL" id="KAB2571220.1"/>
    </source>
</evidence>
<dbReference type="PANTHER" id="PTHR33048:SF160">
    <property type="entry name" value="SAT4 FAMILY MEMBRANE PROTEIN"/>
    <property type="match status" value="1"/>
</dbReference>
<feature type="transmembrane region" description="Helical" evidence="16">
    <location>
        <begin position="295"/>
        <end position="315"/>
    </location>
</feature>
<evidence type="ECO:0000256" key="11">
    <source>
        <dbReference type="ARBA" id="ARBA00023157"/>
    </source>
</evidence>
<gene>
    <name evidence="19" type="ORF">DBV05_g10096</name>
</gene>
<evidence type="ECO:0000256" key="7">
    <source>
        <dbReference type="ARBA" id="ARBA00022692"/>
    </source>
</evidence>
<feature type="compositionally biased region" description="Low complexity" evidence="15">
    <location>
        <begin position="374"/>
        <end position="398"/>
    </location>
</feature>
<feature type="transmembrane region" description="Helical" evidence="16">
    <location>
        <begin position="335"/>
        <end position="357"/>
    </location>
</feature>
<dbReference type="OrthoDB" id="5378633at2759"/>
<evidence type="ECO:0000256" key="16">
    <source>
        <dbReference type="SAM" id="Phobius"/>
    </source>
</evidence>
<keyword evidence="9 16" id="KW-1133">Transmembrane helix</keyword>
<feature type="transmembrane region" description="Helical" evidence="16">
    <location>
        <begin position="138"/>
        <end position="156"/>
    </location>
</feature>
<evidence type="ECO:0000256" key="12">
    <source>
        <dbReference type="ARBA" id="ARBA00023288"/>
    </source>
</evidence>
<keyword evidence="12" id="KW-0449">Lipoprotein</keyword>
<comment type="caution">
    <text evidence="14">Lacks conserved residue(s) required for the propagation of feature annotation.</text>
</comment>
<evidence type="ECO:0000256" key="6">
    <source>
        <dbReference type="ARBA" id="ARBA00022622"/>
    </source>
</evidence>
<evidence type="ECO:0000256" key="5">
    <source>
        <dbReference type="ARBA" id="ARBA00022525"/>
    </source>
</evidence>
<comment type="caution">
    <text evidence="19">The sequence shown here is derived from an EMBL/GenBank/DDBJ whole genome shotgun (WGS) entry which is preliminary data.</text>
</comment>
<dbReference type="InterPro" id="IPR008427">
    <property type="entry name" value="Extracellular_membr_CFEM_dom"/>
</dbReference>
<evidence type="ECO:0000256" key="9">
    <source>
        <dbReference type="ARBA" id="ARBA00022989"/>
    </source>
</evidence>
<keyword evidence="8 17" id="KW-0732">Signal</keyword>
<feature type="region of interest" description="Disordered" evidence="15">
    <location>
        <begin position="367"/>
        <end position="409"/>
    </location>
</feature>
<evidence type="ECO:0000256" key="14">
    <source>
        <dbReference type="PROSITE-ProRule" id="PRU01356"/>
    </source>
</evidence>
<dbReference type="AlphaFoldDB" id="A0A5N5D0R2"/>
<dbReference type="Pfam" id="PF20684">
    <property type="entry name" value="Fung_rhodopsin"/>
    <property type="match status" value="1"/>
</dbReference>
<evidence type="ECO:0000259" key="18">
    <source>
        <dbReference type="PROSITE" id="PS52012"/>
    </source>
</evidence>
<dbReference type="PROSITE" id="PS52012">
    <property type="entry name" value="CFEM"/>
    <property type="match status" value="1"/>
</dbReference>
<evidence type="ECO:0000256" key="17">
    <source>
        <dbReference type="SAM" id="SignalP"/>
    </source>
</evidence>
<name>A0A5N5D0R2_9PEZI</name>
<proteinExistence type="inferred from homology"/>
<feature type="compositionally biased region" description="Polar residues" evidence="15">
    <location>
        <begin position="445"/>
        <end position="457"/>
    </location>
</feature>
<evidence type="ECO:0000256" key="2">
    <source>
        <dbReference type="ARBA" id="ARBA00004589"/>
    </source>
</evidence>
<feature type="transmembrane region" description="Helical" evidence="16">
    <location>
        <begin position="213"/>
        <end position="237"/>
    </location>
</feature>
<evidence type="ECO:0000256" key="8">
    <source>
        <dbReference type="ARBA" id="ARBA00022729"/>
    </source>
</evidence>
<keyword evidence="10 16" id="KW-0472">Membrane</keyword>
<dbReference type="GO" id="GO:0005576">
    <property type="term" value="C:extracellular region"/>
    <property type="evidence" value="ECO:0007669"/>
    <property type="project" value="UniProtKB-SubCell"/>
</dbReference>
<keyword evidence="7 16" id="KW-0812">Transmembrane</keyword>
<evidence type="ECO:0000256" key="10">
    <source>
        <dbReference type="ARBA" id="ARBA00023136"/>
    </source>
</evidence>
<evidence type="ECO:0000313" key="20">
    <source>
        <dbReference type="Proteomes" id="UP000325902"/>
    </source>
</evidence>
<dbReference type="InterPro" id="IPR052337">
    <property type="entry name" value="SAT4-like"/>
</dbReference>